<feature type="compositionally biased region" description="Low complexity" evidence="1">
    <location>
        <begin position="39"/>
        <end position="55"/>
    </location>
</feature>
<sequence>MDGGSPGFHRDPNRVAPHNVFADTKDLFAQADTSKTAAPRPSSFGSPGRSSSRRR</sequence>
<accession>A0ABQ6HYS7</accession>
<evidence type="ECO:0000313" key="3">
    <source>
        <dbReference type="Proteomes" id="UP001157091"/>
    </source>
</evidence>
<proteinExistence type="predicted"/>
<comment type="caution">
    <text evidence="2">The sequence shown here is derived from an EMBL/GenBank/DDBJ whole genome shotgun (WGS) entry which is preliminary data.</text>
</comment>
<gene>
    <name evidence="2" type="ORF">GCM10025864_05970</name>
</gene>
<keyword evidence="3" id="KW-1185">Reference proteome</keyword>
<dbReference type="Proteomes" id="UP001157091">
    <property type="component" value="Unassembled WGS sequence"/>
</dbReference>
<organism evidence="2 3">
    <name type="scientific">Luteimicrobium album</name>
    <dbReference type="NCBI Taxonomy" id="1054550"/>
    <lineage>
        <taxon>Bacteria</taxon>
        <taxon>Bacillati</taxon>
        <taxon>Actinomycetota</taxon>
        <taxon>Actinomycetes</taxon>
        <taxon>Micrococcales</taxon>
        <taxon>Luteimicrobium</taxon>
    </lineage>
</organism>
<dbReference type="SUPFAM" id="SSF159774">
    <property type="entry name" value="YerB-like"/>
    <property type="match status" value="1"/>
</dbReference>
<feature type="region of interest" description="Disordered" evidence="1">
    <location>
        <begin position="1"/>
        <end position="55"/>
    </location>
</feature>
<dbReference type="InterPro" id="IPR023158">
    <property type="entry name" value="YerB-like_sf"/>
</dbReference>
<reference evidence="3" key="1">
    <citation type="journal article" date="2019" name="Int. J. Syst. Evol. Microbiol.">
        <title>The Global Catalogue of Microorganisms (GCM) 10K type strain sequencing project: providing services to taxonomists for standard genome sequencing and annotation.</title>
        <authorList>
            <consortium name="The Broad Institute Genomics Platform"/>
            <consortium name="The Broad Institute Genome Sequencing Center for Infectious Disease"/>
            <person name="Wu L."/>
            <person name="Ma J."/>
        </authorList>
    </citation>
    <scope>NUCLEOTIDE SEQUENCE [LARGE SCALE GENOMIC DNA]</scope>
    <source>
        <strain evidence="3">NBRC 106348</strain>
    </source>
</reference>
<evidence type="ECO:0000313" key="2">
    <source>
        <dbReference type="EMBL" id="GMA22838.1"/>
    </source>
</evidence>
<evidence type="ECO:0000256" key="1">
    <source>
        <dbReference type="SAM" id="MobiDB-lite"/>
    </source>
</evidence>
<name>A0ABQ6HYS7_9MICO</name>
<dbReference type="EMBL" id="BSUK01000001">
    <property type="protein sequence ID" value="GMA22838.1"/>
    <property type="molecule type" value="Genomic_DNA"/>
</dbReference>
<dbReference type="RefSeq" id="WP_284295142.1">
    <property type="nucleotide sequence ID" value="NZ_BSUK01000001.1"/>
</dbReference>
<protein>
    <submittedName>
        <fullName evidence="2">Uncharacterized protein</fullName>
    </submittedName>
</protein>